<feature type="signal peptide" evidence="1">
    <location>
        <begin position="1"/>
        <end position="26"/>
    </location>
</feature>
<evidence type="ECO:0000313" key="3">
    <source>
        <dbReference type="Proteomes" id="UP001589693"/>
    </source>
</evidence>
<dbReference type="Proteomes" id="UP001589693">
    <property type="component" value="Unassembled WGS sequence"/>
</dbReference>
<feature type="chain" id="PRO_5046004982" description="Secreted protein" evidence="1">
    <location>
        <begin position="27"/>
        <end position="129"/>
    </location>
</feature>
<protein>
    <recommendedName>
        <fullName evidence="4">Secreted protein</fullName>
    </recommendedName>
</protein>
<proteinExistence type="predicted"/>
<dbReference type="RefSeq" id="WP_377849837.1">
    <property type="nucleotide sequence ID" value="NZ_JBHLZU010000002.1"/>
</dbReference>
<dbReference type="EMBL" id="JBHLZU010000002">
    <property type="protein sequence ID" value="MFB9902754.1"/>
    <property type="molecule type" value="Genomic_DNA"/>
</dbReference>
<evidence type="ECO:0000256" key="1">
    <source>
        <dbReference type="SAM" id="SignalP"/>
    </source>
</evidence>
<sequence>MFLRRCAVTAAATLGALLLASPGAFAGAGVKTSGTAGGQVTCIAEGVTVIDASCSVRDTKHDGHSVAMEWRWVNRKGEVVNSGGLVENHDGVGSEVCENFRWFSDDGVTLQFRAVVLKTTNGFGKWKTF</sequence>
<name>A0ABV5ZPD2_9PSEU</name>
<organism evidence="2 3">
    <name type="scientific">Allokutzneria oryzae</name>
    <dbReference type="NCBI Taxonomy" id="1378989"/>
    <lineage>
        <taxon>Bacteria</taxon>
        <taxon>Bacillati</taxon>
        <taxon>Actinomycetota</taxon>
        <taxon>Actinomycetes</taxon>
        <taxon>Pseudonocardiales</taxon>
        <taxon>Pseudonocardiaceae</taxon>
        <taxon>Allokutzneria</taxon>
    </lineage>
</organism>
<evidence type="ECO:0000313" key="2">
    <source>
        <dbReference type="EMBL" id="MFB9902754.1"/>
    </source>
</evidence>
<gene>
    <name evidence="2" type="ORF">ACFFQA_02260</name>
</gene>
<evidence type="ECO:0008006" key="4">
    <source>
        <dbReference type="Google" id="ProtNLM"/>
    </source>
</evidence>
<reference evidence="2 3" key="1">
    <citation type="submission" date="2024-09" db="EMBL/GenBank/DDBJ databases">
        <authorList>
            <person name="Sun Q."/>
            <person name="Mori K."/>
        </authorList>
    </citation>
    <scope>NUCLEOTIDE SEQUENCE [LARGE SCALE GENOMIC DNA]</scope>
    <source>
        <strain evidence="2 3">TBRC 7907</strain>
    </source>
</reference>
<comment type="caution">
    <text evidence="2">The sequence shown here is derived from an EMBL/GenBank/DDBJ whole genome shotgun (WGS) entry which is preliminary data.</text>
</comment>
<keyword evidence="3" id="KW-1185">Reference proteome</keyword>
<accession>A0ABV5ZPD2</accession>
<keyword evidence="1" id="KW-0732">Signal</keyword>